<proteinExistence type="inferred from homology"/>
<dbReference type="Pfam" id="PF00241">
    <property type="entry name" value="Cofilin_ADF"/>
    <property type="match status" value="1"/>
</dbReference>
<dbReference type="InterPro" id="IPR029006">
    <property type="entry name" value="ADF-H/Gelsolin-like_dom_sf"/>
</dbReference>
<name>A0A0K9PMW5_ZOSMR</name>
<dbReference type="PANTHER" id="PTHR11913">
    <property type="entry name" value="COFILIN-RELATED"/>
    <property type="match status" value="1"/>
</dbReference>
<reference evidence="5" key="1">
    <citation type="journal article" date="2016" name="Nature">
        <title>The genome of the seagrass Zostera marina reveals angiosperm adaptation to the sea.</title>
        <authorList>
            <person name="Olsen J.L."/>
            <person name="Rouze P."/>
            <person name="Verhelst B."/>
            <person name="Lin Y.-C."/>
            <person name="Bayer T."/>
            <person name="Collen J."/>
            <person name="Dattolo E."/>
            <person name="De Paoli E."/>
            <person name="Dittami S."/>
            <person name="Maumus F."/>
            <person name="Michel G."/>
            <person name="Kersting A."/>
            <person name="Lauritano C."/>
            <person name="Lohaus R."/>
            <person name="Toepel M."/>
            <person name="Tonon T."/>
            <person name="Vanneste K."/>
            <person name="Amirebrahimi M."/>
            <person name="Brakel J."/>
            <person name="Bostroem C."/>
            <person name="Chovatia M."/>
            <person name="Grimwood J."/>
            <person name="Jenkins J.W."/>
            <person name="Jueterbock A."/>
            <person name="Mraz A."/>
            <person name="Stam W.T."/>
            <person name="Tice H."/>
            <person name="Bornberg-Bauer E."/>
            <person name="Green P.J."/>
            <person name="Pearson G.A."/>
            <person name="Procaccini G."/>
            <person name="Duarte C.M."/>
            <person name="Schmutz J."/>
            <person name="Reusch T.B.H."/>
            <person name="Van de Peer Y."/>
        </authorList>
    </citation>
    <scope>NUCLEOTIDE SEQUENCE [LARGE SCALE GENOMIC DNA]</scope>
    <source>
        <strain evidence="5">cv. Finnish</strain>
    </source>
</reference>
<organism evidence="4 5">
    <name type="scientific">Zostera marina</name>
    <name type="common">Eelgrass</name>
    <dbReference type="NCBI Taxonomy" id="29655"/>
    <lineage>
        <taxon>Eukaryota</taxon>
        <taxon>Viridiplantae</taxon>
        <taxon>Streptophyta</taxon>
        <taxon>Embryophyta</taxon>
        <taxon>Tracheophyta</taxon>
        <taxon>Spermatophyta</taxon>
        <taxon>Magnoliopsida</taxon>
        <taxon>Liliopsida</taxon>
        <taxon>Zosteraceae</taxon>
        <taxon>Zostera</taxon>
    </lineage>
</organism>
<feature type="domain" description="ADF-H" evidence="3">
    <location>
        <begin position="1"/>
        <end position="137"/>
    </location>
</feature>
<evidence type="ECO:0000259" key="3">
    <source>
        <dbReference type="PROSITE" id="PS51263"/>
    </source>
</evidence>
<dbReference type="GO" id="GO:0051015">
    <property type="term" value="F:actin filament binding"/>
    <property type="evidence" value="ECO:0000318"/>
    <property type="project" value="GO_Central"/>
</dbReference>
<dbReference type="GO" id="GO:0051017">
    <property type="term" value="P:actin filament bundle assembly"/>
    <property type="evidence" value="ECO:0000318"/>
    <property type="project" value="GO_Central"/>
</dbReference>
<dbReference type="AlphaFoldDB" id="A0A0K9PMW5"/>
<dbReference type="OMA" id="MEMKWKR"/>
<comment type="similarity">
    <text evidence="1">Belongs to the actin-binding proteins ADF family.</text>
</comment>
<dbReference type="PROSITE" id="PS51263">
    <property type="entry name" value="ADF_H"/>
    <property type="match status" value="1"/>
</dbReference>
<evidence type="ECO:0000256" key="1">
    <source>
        <dbReference type="ARBA" id="ARBA00006844"/>
    </source>
</evidence>
<sequence>MAITGMQVLDECRKSFMDMKWKRVHKYIVYKIDEGTGAIKVDKVGGPSEGYEDLAASLPHDDCRFAVFDFNFVNLDNFQMSKLFFITWAPSASKIRAKMLYATSKHGMKAILEGVHYDMQATDPTEMGIDIIKDRAK</sequence>
<dbReference type="InterPro" id="IPR017904">
    <property type="entry name" value="ADF/Cofilin"/>
</dbReference>
<evidence type="ECO:0000313" key="4">
    <source>
        <dbReference type="EMBL" id="KMZ70311.1"/>
    </source>
</evidence>
<accession>A0A0K9PMW5</accession>
<dbReference type="Gene3D" id="3.40.20.10">
    <property type="entry name" value="Severin"/>
    <property type="match status" value="1"/>
</dbReference>
<gene>
    <name evidence="4" type="ORF">ZOSMA_1G02910</name>
</gene>
<dbReference type="GO" id="GO:0015629">
    <property type="term" value="C:actin cytoskeleton"/>
    <property type="evidence" value="ECO:0000318"/>
    <property type="project" value="GO_Central"/>
</dbReference>
<dbReference type="CDD" id="cd11286">
    <property type="entry name" value="ADF_cofilin_like"/>
    <property type="match status" value="1"/>
</dbReference>
<dbReference type="SMART" id="SM00102">
    <property type="entry name" value="ADF"/>
    <property type="match status" value="1"/>
</dbReference>
<dbReference type="GO" id="GO:0030042">
    <property type="term" value="P:actin filament depolymerization"/>
    <property type="evidence" value="ECO:0000318"/>
    <property type="project" value="GO_Central"/>
</dbReference>
<dbReference type="EMBL" id="LFYR01000729">
    <property type="protein sequence ID" value="KMZ70311.1"/>
    <property type="molecule type" value="Genomic_DNA"/>
</dbReference>
<evidence type="ECO:0000256" key="2">
    <source>
        <dbReference type="ARBA" id="ARBA00023203"/>
    </source>
</evidence>
<protein>
    <submittedName>
        <fullName evidence="4">Actin-depolymerizing factor 5</fullName>
    </submittedName>
</protein>
<keyword evidence="5" id="KW-1185">Reference proteome</keyword>
<dbReference type="STRING" id="29655.A0A0K9PMW5"/>
<dbReference type="Proteomes" id="UP000036987">
    <property type="component" value="Unassembled WGS sequence"/>
</dbReference>
<dbReference type="InterPro" id="IPR002108">
    <property type="entry name" value="ADF-H"/>
</dbReference>
<dbReference type="SUPFAM" id="SSF55753">
    <property type="entry name" value="Actin depolymerizing proteins"/>
    <property type="match status" value="1"/>
</dbReference>
<dbReference type="OrthoDB" id="10249245at2759"/>
<evidence type="ECO:0000313" key="5">
    <source>
        <dbReference type="Proteomes" id="UP000036987"/>
    </source>
</evidence>
<keyword evidence="2" id="KW-0009">Actin-binding</keyword>
<dbReference type="GO" id="GO:0005737">
    <property type="term" value="C:cytoplasm"/>
    <property type="evidence" value="ECO:0000318"/>
    <property type="project" value="GO_Central"/>
</dbReference>
<comment type="caution">
    <text evidence="4">The sequence shown here is derived from an EMBL/GenBank/DDBJ whole genome shotgun (WGS) entry which is preliminary data.</text>
</comment>